<evidence type="ECO:0000256" key="1">
    <source>
        <dbReference type="ARBA" id="ARBA00022618"/>
    </source>
</evidence>
<organism evidence="5 6">
    <name type="scientific">Malassezia vespertilionis</name>
    <dbReference type="NCBI Taxonomy" id="2020962"/>
    <lineage>
        <taxon>Eukaryota</taxon>
        <taxon>Fungi</taxon>
        <taxon>Dikarya</taxon>
        <taxon>Basidiomycota</taxon>
        <taxon>Ustilaginomycotina</taxon>
        <taxon>Malasseziomycetes</taxon>
        <taxon>Malasseziales</taxon>
        <taxon>Malasseziaceae</taxon>
        <taxon>Malassezia</taxon>
    </lineage>
</organism>
<feature type="region of interest" description="Disordered" evidence="3">
    <location>
        <begin position="431"/>
        <end position="453"/>
    </location>
</feature>
<feature type="region of interest" description="Disordered" evidence="3">
    <location>
        <begin position="326"/>
        <end position="369"/>
    </location>
</feature>
<dbReference type="Gene3D" id="2.30.29.30">
    <property type="entry name" value="Pleckstrin-homology domain (PH domain)/Phosphotyrosine-binding domain (PTB)"/>
    <property type="match status" value="1"/>
</dbReference>
<keyword evidence="2" id="KW-0131">Cell cycle</keyword>
<sequence length="1355" mass="150044">MSARSTVKRKVFTYPMREANSAALGLGIDVLGADDTQAERLSEPAPKLPSSATRDRVIIDDVLEQYSPPKDGDKVDWSYDHTDGIDASRTYDISRDSQVLPAIVNAYARLPTASSKNVKFDDHLTVQEAPARYDTSVSNEVVDMELDEIEQVTPTMAASVSPAIAAPPVTAMFGQDTSLPWETNIRESAEAFPLHAPMDSSNVASADRVENLVDQLLDDQVLSMSPASPAMKESVSIKKLYSPPTDAGPTLNANLPSLPSWSPITFDTTQEPKRAVELPAKTVRPHISRGTVRARVEERKQGILSETSPALQAQEALQAQAAAQEAVEAKHAKDRLKRRANRAKESHVDVDKDLPLPPPTAAPRSKRAQLSRLAPIATANGSETVRELASPLTQIQTNLQRTANQSQAAPPAAYTISTPEMKRQQTWFAEEASGRADVPQREVMSDRSNSPEYYSPLETEAEFQARCNSVREPTAFGNMMQRELTKIIDSNDQRYKVHNVGVFKSTADPDSTPTFQLSTEPPVWTRVTKPSDVDTFAAQKASGEDMTTGCVFFMIDSFIPQNLPIPKETVNFYSVLDNGIHMVKTGSAPLRPQRDGLCPILQEFELVEHARLELSVTLMLQESAHVEAGALDDTQRAGIGKLFNPFTPRHDGLLSRVRNMPLLHFANKHGTLGKASVPFDAVRAKCYARALVLDVPVRPVGDGKPEKSTDRSRGFAANLTKPRGTLRLRLFYLPPLPISLEPELPKSLEECVQGMDNIAWHRTGTSYKGTLTQLGGDCKSWRRRPVRIVGLDMMCYSEVTNRPTTRIDLMQALQVQSGASRSGDEDDALSQFPHAFCISFRDGENIYFYADTDAGLREWMRVLKNIVSHKLPAPPTWAQVAAADAAEFYGVPQREPRQKSEGVTSTVRTAVHTQPQRAPGPQPQRAPRASQSTRPQGVQHSAEDAKHSAEDAEQGTEIPQRTSHNVAPPRPPPAKPETFRSKARKFFSRDTEKARTLPGLRAFVKKKPLGTQVPTSVPPPTSCTPFRVPMEVMLHIFTYSLQLDQAMAHTLLTLNSAIQRALQPLVYVCVELNTSSALVHFSELIRRCPDVARVVRSLWIGPSSARSDLVAILSVPLPGDSSLLARMREEVYTHTRFILRACRRLQDVALSGSLVSSQVVHSYGTACQPLRLTSVNPHSFISGFDAPIFRKVQYLTVCDINLSLNEATAIARLPALRLFAYTSPKDYGDVLRDINVLRRLLAIDDDESLESSLAHLFLQETPHLQFRAVRGRVEKVVAALRNAQQEGNQRMKRMELSEAELPDTFVQEWEALRDLVFNAQGEYSRTALQDDVGSWIDPGHALEQLQREWRQRALA</sequence>
<feature type="compositionally biased region" description="Basic and acidic residues" evidence="3">
    <location>
        <begin position="941"/>
        <end position="950"/>
    </location>
</feature>
<dbReference type="InterPro" id="IPR001849">
    <property type="entry name" value="PH_domain"/>
</dbReference>
<dbReference type="OrthoDB" id="3344476at2759"/>
<protein>
    <recommendedName>
        <fullName evidence="4">PH domain-containing protein</fullName>
    </recommendedName>
</protein>
<reference evidence="5 6" key="1">
    <citation type="submission" date="2017-10" db="EMBL/GenBank/DDBJ databases">
        <title>A novel species of cold-tolerant Malassezia isolated from bats.</title>
        <authorList>
            <person name="Lorch J.M."/>
            <person name="Palmer J.M."/>
            <person name="Vanderwolf K.J."/>
            <person name="Schmidt K.Z."/>
            <person name="Verant M.L."/>
            <person name="Weller T.J."/>
            <person name="Blehert D.S."/>
        </authorList>
    </citation>
    <scope>NUCLEOTIDE SEQUENCE [LARGE SCALE GENOMIC DNA]</scope>
    <source>
        <strain evidence="5 6">NWHC:44797-103</strain>
    </source>
</reference>
<gene>
    <name evidence="5" type="ORF">MVES_000149</name>
</gene>
<dbReference type="PANTHER" id="PTHR36100:SF1">
    <property type="entry name" value="BUD SITE SELECTION PROTEIN 4"/>
    <property type="match status" value="1"/>
</dbReference>
<keyword evidence="1" id="KW-0132">Cell division</keyword>
<evidence type="ECO:0000256" key="2">
    <source>
        <dbReference type="ARBA" id="ARBA00023306"/>
    </source>
</evidence>
<dbReference type="SMART" id="SM00233">
    <property type="entry name" value="PH"/>
    <property type="match status" value="1"/>
</dbReference>
<dbReference type="Proteomes" id="UP000232875">
    <property type="component" value="Unassembled WGS sequence"/>
</dbReference>
<dbReference type="PROSITE" id="PS50003">
    <property type="entry name" value="PH_DOMAIN"/>
    <property type="match status" value="1"/>
</dbReference>
<proteinExistence type="predicted"/>
<evidence type="ECO:0000256" key="3">
    <source>
        <dbReference type="SAM" id="MobiDB-lite"/>
    </source>
</evidence>
<dbReference type="STRING" id="2020962.A0A2N1JHN8"/>
<feature type="domain" description="PH" evidence="4">
    <location>
        <begin position="764"/>
        <end position="868"/>
    </location>
</feature>
<feature type="compositionally biased region" description="Basic residues" evidence="3">
    <location>
        <begin position="332"/>
        <end position="341"/>
    </location>
</feature>
<dbReference type="GO" id="GO:0051301">
    <property type="term" value="P:cell division"/>
    <property type="evidence" value="ECO:0007669"/>
    <property type="project" value="UniProtKB-KW"/>
</dbReference>
<accession>A0A2N1JHN8</accession>
<dbReference type="PANTHER" id="PTHR36100">
    <property type="entry name" value="BUD SITE SELECTION PROTEIN 4"/>
    <property type="match status" value="1"/>
</dbReference>
<name>A0A2N1JHN8_9BASI</name>
<dbReference type="GO" id="GO:0005525">
    <property type="term" value="F:GTP binding"/>
    <property type="evidence" value="ECO:0007669"/>
    <property type="project" value="TreeGrafter"/>
</dbReference>
<feature type="region of interest" description="Disordered" evidence="3">
    <location>
        <begin position="891"/>
        <end position="991"/>
    </location>
</feature>
<dbReference type="Pfam" id="PF00169">
    <property type="entry name" value="PH"/>
    <property type="match status" value="1"/>
</dbReference>
<dbReference type="InterPro" id="IPR011993">
    <property type="entry name" value="PH-like_dom_sf"/>
</dbReference>
<evidence type="ECO:0000313" key="5">
    <source>
        <dbReference type="EMBL" id="PKI86037.1"/>
    </source>
</evidence>
<evidence type="ECO:0000259" key="4">
    <source>
        <dbReference type="PROSITE" id="PS50003"/>
    </source>
</evidence>
<dbReference type="InterPro" id="IPR052007">
    <property type="entry name" value="Bud4"/>
</dbReference>
<feature type="compositionally biased region" description="Polar residues" evidence="3">
    <location>
        <begin position="901"/>
        <end position="913"/>
    </location>
</feature>
<feature type="compositionally biased region" description="Basic and acidic residues" evidence="3">
    <location>
        <begin position="342"/>
        <end position="354"/>
    </location>
</feature>
<dbReference type="EMBL" id="KZ454987">
    <property type="protein sequence ID" value="PKI86037.1"/>
    <property type="molecule type" value="Genomic_DNA"/>
</dbReference>
<evidence type="ECO:0000313" key="6">
    <source>
        <dbReference type="Proteomes" id="UP000232875"/>
    </source>
</evidence>
<dbReference type="SUPFAM" id="SSF50729">
    <property type="entry name" value="PH domain-like"/>
    <property type="match status" value="1"/>
</dbReference>
<keyword evidence="6" id="KW-1185">Reference proteome</keyword>
<feature type="compositionally biased region" description="Basic and acidic residues" evidence="3">
    <location>
        <begin position="432"/>
        <end position="445"/>
    </location>
</feature>